<dbReference type="PhylomeDB" id="A0A060S0C7"/>
<feature type="binding site" evidence="10">
    <location>
        <begin position="240"/>
        <end position="241"/>
    </location>
    <ligand>
        <name>NADP(+)</name>
        <dbReference type="ChEBI" id="CHEBI:58349"/>
    </ligand>
</feature>
<evidence type="ECO:0000256" key="1">
    <source>
        <dbReference type="ARBA" id="ARBA00001974"/>
    </source>
</evidence>
<comment type="subcellular location">
    <subcellularLocation>
        <location evidence="8">Mitochondrion</location>
    </subcellularLocation>
</comment>
<keyword evidence="3 8" id="KW-0285">Flavoprotein</keyword>
<dbReference type="EC" id="1.18.1.6" evidence="8"/>
<dbReference type="EMBL" id="HG810772">
    <property type="protein sequence ID" value="CDO65196.1"/>
    <property type="molecule type" value="Genomic_DNA"/>
</dbReference>
<dbReference type="AlphaFoldDB" id="A0A060S0C7"/>
<organism evidence="11 12">
    <name type="scientific">Plasmodium reichenowi</name>
    <dbReference type="NCBI Taxonomy" id="5854"/>
    <lineage>
        <taxon>Eukaryota</taxon>
        <taxon>Sar</taxon>
        <taxon>Alveolata</taxon>
        <taxon>Apicomplexa</taxon>
        <taxon>Aconoidasida</taxon>
        <taxon>Haemosporida</taxon>
        <taxon>Plasmodiidae</taxon>
        <taxon>Plasmodium</taxon>
        <taxon>Plasmodium (Laverania)</taxon>
    </lineage>
</organism>
<keyword evidence="4 8" id="KW-0274">FAD</keyword>
<evidence type="ECO:0000256" key="3">
    <source>
        <dbReference type="ARBA" id="ARBA00022630"/>
    </source>
</evidence>
<reference evidence="11" key="1">
    <citation type="submission" date="2014-01" db="EMBL/GenBank/DDBJ databases">
        <authorList>
            <person name="Aslett M."/>
        </authorList>
    </citation>
    <scope>NUCLEOTIDE SEQUENCE</scope>
    <source>
        <strain evidence="11">CDC</strain>
    </source>
</reference>
<protein>
    <recommendedName>
        <fullName evidence="8">NADPH:adrenodoxin oxidoreductase, mitochondrial</fullName>
        <ecNumber evidence="8">1.18.1.6</ecNumber>
    </recommendedName>
</protein>
<keyword evidence="5 8" id="KW-0521">NADP</keyword>
<dbReference type="InterPro" id="IPR036188">
    <property type="entry name" value="FAD/NAD-bd_sf"/>
</dbReference>
<evidence type="ECO:0000313" key="11">
    <source>
        <dbReference type="EMBL" id="CDO65196.1"/>
    </source>
</evidence>
<comment type="similarity">
    <text evidence="2 8">Belongs to the ferredoxin--NADP reductase type 1 family.</text>
</comment>
<dbReference type="PANTHER" id="PTHR48467">
    <property type="entry name" value="GLUTAMATE SYNTHASE 1 [NADH], CHLOROPLASTIC-LIKE"/>
    <property type="match status" value="1"/>
</dbReference>
<dbReference type="InterPro" id="IPR055275">
    <property type="entry name" value="Ferredox_Rdtase"/>
</dbReference>
<dbReference type="VEuPathDB" id="PlasmoDB:PRG01_1137000"/>
<dbReference type="VEuPathDB" id="PlasmoDB:PRCDC_1138100"/>
<dbReference type="GO" id="GO:0016491">
    <property type="term" value="F:oxidoreductase activity"/>
    <property type="evidence" value="ECO:0007669"/>
    <property type="project" value="UniProtKB-KW"/>
</dbReference>
<evidence type="ECO:0000256" key="10">
    <source>
        <dbReference type="PIRSR" id="PIRSR000362-2"/>
    </source>
</evidence>
<feature type="binding site" evidence="10">
    <location>
        <begin position="196"/>
        <end position="199"/>
    </location>
    <ligand>
        <name>NADP(+)</name>
        <dbReference type="ChEBI" id="CHEBI:58349"/>
    </ligand>
</feature>
<comment type="cofactor">
    <cofactor evidence="1 8 9">
        <name>FAD</name>
        <dbReference type="ChEBI" id="CHEBI:57692"/>
    </cofactor>
</comment>
<keyword evidence="6 8" id="KW-0560">Oxidoreductase</keyword>
<evidence type="ECO:0000256" key="2">
    <source>
        <dbReference type="ARBA" id="ARBA00008312"/>
    </source>
</evidence>
<accession>A0A060S0C7</accession>
<dbReference type="GO" id="GO:0005739">
    <property type="term" value="C:mitochondrion"/>
    <property type="evidence" value="ECO:0007669"/>
    <property type="project" value="UniProtKB-SubCell"/>
</dbReference>
<dbReference type="SUPFAM" id="SSF51971">
    <property type="entry name" value="Nucleotide-binding domain"/>
    <property type="match status" value="1"/>
</dbReference>
<dbReference type="Proteomes" id="UP000027581">
    <property type="component" value="Unassembled WGS sequence"/>
</dbReference>
<keyword evidence="8" id="KW-0496">Mitochondrion</keyword>
<sequence>MPFYDNLFFRTKNKLKIKFDIKKRNNFHFLQKHYFSNELKYFKVGIIGSGPSALYCCKHFLKNDKIKVDIFDKLPNPYGLIRYGVAPDHISVKNIYKTFNPVLLNKEKYRFFGNVNIGIDIQIEDLRNYYNAVIFCCGASESSLPKEEIYKKENGIFHAKDLIYFYNNFYDDLRCKSIDTYLNTYENFSNSIIIGNGNVSLDIARILIKSYDDLIKTDINFNYLNIIKRHNIKHIYIIGRRGFWQSSFTNSELRELFSLKDTKVILDKKNYDLCFEIKNYDETNKMKQRQNKLFLDMVYNYEQMKKNPTLYDKYKIIQFIFYHEIRNIHNINNHLKEIQLGLNKDIIYSSQNNHKNNKNSYDINNQKLNIKTPLLIFATGFKKDNFSLNFYNKSVDKYKDDILNKKFAIFKAGWFQTGAKGNIASHIINTKQNTTEILNFLNTTTIYYDNDITELLKRKKVHFVSMDQWNYIQSLEKNNGEQNGRCAQKFATVKDILHILSDKRNE</sequence>
<evidence type="ECO:0000256" key="6">
    <source>
        <dbReference type="ARBA" id="ARBA00023002"/>
    </source>
</evidence>
<evidence type="ECO:0000313" key="12">
    <source>
        <dbReference type="Proteomes" id="UP000027581"/>
    </source>
</evidence>
<dbReference type="Gene3D" id="3.40.50.720">
    <property type="entry name" value="NAD(P)-binding Rossmann-like Domain"/>
    <property type="match status" value="1"/>
</dbReference>
<dbReference type="InterPro" id="IPR021163">
    <property type="entry name" value="Ferredox_Rdtase_adrenod"/>
</dbReference>
<feature type="binding site" evidence="9">
    <location>
        <position position="117"/>
    </location>
    <ligand>
        <name>FAD</name>
        <dbReference type="ChEBI" id="CHEBI:57692"/>
    </ligand>
</feature>
<gene>
    <name evidence="11" type="ORF">PRCDC_1138100</name>
</gene>
<feature type="binding site" evidence="9">
    <location>
        <position position="52"/>
    </location>
    <ligand>
        <name>FAD</name>
        <dbReference type="ChEBI" id="CHEBI:57692"/>
    </ligand>
</feature>
<proteinExistence type="inferred from homology"/>
<evidence type="ECO:0000256" key="8">
    <source>
        <dbReference type="PIRNR" id="PIRNR000362"/>
    </source>
</evidence>
<evidence type="ECO:0000256" key="5">
    <source>
        <dbReference type="ARBA" id="ARBA00022857"/>
    </source>
</evidence>
<dbReference type="PANTHER" id="PTHR48467:SF1">
    <property type="entry name" value="GLUTAMATE SYNTHASE 1 [NADH], CHLOROPLASTIC-LIKE"/>
    <property type="match status" value="1"/>
</dbReference>
<comment type="catalytic activity">
    <reaction evidence="7 8">
        <text>2 reduced [adrenodoxin] + NADP(+) + H(+) = 2 oxidized [adrenodoxin] + NADPH</text>
        <dbReference type="Rhea" id="RHEA:42312"/>
        <dbReference type="Rhea" id="RHEA-COMP:9998"/>
        <dbReference type="Rhea" id="RHEA-COMP:9999"/>
        <dbReference type="ChEBI" id="CHEBI:15378"/>
        <dbReference type="ChEBI" id="CHEBI:33737"/>
        <dbReference type="ChEBI" id="CHEBI:33738"/>
        <dbReference type="ChEBI" id="CHEBI:57783"/>
        <dbReference type="ChEBI" id="CHEBI:58349"/>
        <dbReference type="EC" id="1.18.1.6"/>
    </reaction>
</comment>
<evidence type="ECO:0000256" key="9">
    <source>
        <dbReference type="PIRSR" id="PIRSR000362-1"/>
    </source>
</evidence>
<feature type="binding site" evidence="9">
    <location>
        <position position="80"/>
    </location>
    <ligand>
        <name>FAD</name>
        <dbReference type="ChEBI" id="CHEBI:57692"/>
    </ligand>
</feature>
<dbReference type="PIRSF" id="PIRSF000362">
    <property type="entry name" value="FNR"/>
    <property type="match status" value="1"/>
</dbReference>
<keyword evidence="12" id="KW-1185">Reference proteome</keyword>
<dbReference type="PRINTS" id="PR00419">
    <property type="entry name" value="ADXRDTASE"/>
</dbReference>
<name>A0A060S0C7_PLARE</name>
<reference evidence="11" key="2">
    <citation type="submission" date="2014-05" db="EMBL/GenBank/DDBJ databases">
        <title>The genome sequences of chimpanzee malaria parasites reveal the path to human adaptation.</title>
        <authorList>
            <person name="Otto T.D."/>
            <person name="Rayner J.C."/>
            <person name="Boehme U."/>
            <person name="Pain A."/>
            <person name="Spottiswoode N."/>
            <person name="Sanders M."/>
            <person name="Quail M."/>
            <person name="Ollomo B."/>
            <person name="Renaud F."/>
            <person name="Thomas A.W."/>
            <person name="Prugnolle F."/>
            <person name="Conway D.J."/>
            <person name="Newbold C."/>
            <person name="Berriman M."/>
        </authorList>
    </citation>
    <scope>NUCLEOTIDE SEQUENCE [LARGE SCALE GENOMIC DNA]</scope>
    <source>
        <strain evidence="11">CDC</strain>
    </source>
</reference>
<feature type="binding site" evidence="10">
    <location>
        <position position="252"/>
    </location>
    <ligand>
        <name>NADP(+)</name>
        <dbReference type="ChEBI" id="CHEBI:58349"/>
    </ligand>
</feature>
<evidence type="ECO:0000256" key="4">
    <source>
        <dbReference type="ARBA" id="ARBA00022827"/>
    </source>
</evidence>
<dbReference type="Gene3D" id="3.50.50.60">
    <property type="entry name" value="FAD/NAD(P)-binding domain"/>
    <property type="match status" value="1"/>
</dbReference>
<evidence type="ECO:0000256" key="7">
    <source>
        <dbReference type="ARBA" id="ARBA00048933"/>
    </source>
</evidence>